<evidence type="ECO:0000256" key="1">
    <source>
        <dbReference type="SAM" id="MobiDB-lite"/>
    </source>
</evidence>
<keyword evidence="3" id="KW-1185">Reference proteome</keyword>
<proteinExistence type="predicted"/>
<sequence>MAVDASESLERGGGEVAADQNELGADDACKGKHQQMMDDGKHKVGGVHARSPRFDDGPVHV</sequence>
<comment type="caution">
    <text evidence="2">The sequence shown here is derived from an EMBL/GenBank/DDBJ whole genome shotgun (WGS) entry which is preliminary data.</text>
</comment>
<feature type="compositionally biased region" description="Basic and acidic residues" evidence="1">
    <location>
        <begin position="27"/>
        <end position="42"/>
    </location>
</feature>
<reference evidence="2 3" key="1">
    <citation type="journal article" date="2024" name="Proc. Natl. Acad. Sci. U.S.A.">
        <title>The evolutionary genomics of adaptation to stress in wild rhizobium bacteria.</title>
        <authorList>
            <person name="Kehlet-Delgado H."/>
            <person name="Montoya A.P."/>
            <person name="Jensen K.T."/>
            <person name="Wendlandt C.E."/>
            <person name="Dexheimer C."/>
            <person name="Roberts M."/>
            <person name="Torres Martinez L."/>
            <person name="Friesen M.L."/>
            <person name="Griffitts J.S."/>
            <person name="Porter S.S."/>
        </authorList>
    </citation>
    <scope>NUCLEOTIDE SEQUENCE [LARGE SCALE GENOMIC DNA]</scope>
    <source>
        <strain evidence="2 3">M0729</strain>
    </source>
</reference>
<dbReference type="Proteomes" id="UP001464387">
    <property type="component" value="Unassembled WGS sequence"/>
</dbReference>
<feature type="compositionally biased region" description="Basic and acidic residues" evidence="1">
    <location>
        <begin position="52"/>
        <end position="61"/>
    </location>
</feature>
<evidence type="ECO:0000313" key="2">
    <source>
        <dbReference type="EMBL" id="MER8931573.1"/>
    </source>
</evidence>
<accession>A0ABV1Y8S6</accession>
<evidence type="ECO:0000313" key="3">
    <source>
        <dbReference type="Proteomes" id="UP001464387"/>
    </source>
</evidence>
<name>A0ABV1Y8S6_9HYPH</name>
<feature type="region of interest" description="Disordered" evidence="1">
    <location>
        <begin position="1"/>
        <end position="61"/>
    </location>
</feature>
<dbReference type="RefSeq" id="WP_352568031.1">
    <property type="nucleotide sequence ID" value="NZ_JAMYMY010000001.1"/>
</dbReference>
<protein>
    <submittedName>
        <fullName evidence="2">Uncharacterized protein</fullName>
    </submittedName>
</protein>
<gene>
    <name evidence="2" type="ORF">NKI33_01140</name>
</gene>
<organism evidence="2 3">
    <name type="scientific">Mesorhizobium opportunistum</name>
    <dbReference type="NCBI Taxonomy" id="593909"/>
    <lineage>
        <taxon>Bacteria</taxon>
        <taxon>Pseudomonadati</taxon>
        <taxon>Pseudomonadota</taxon>
        <taxon>Alphaproteobacteria</taxon>
        <taxon>Hyphomicrobiales</taxon>
        <taxon>Phyllobacteriaceae</taxon>
        <taxon>Mesorhizobium</taxon>
    </lineage>
</organism>
<dbReference type="EMBL" id="JAMYPJ010000001">
    <property type="protein sequence ID" value="MER8931573.1"/>
    <property type="molecule type" value="Genomic_DNA"/>
</dbReference>